<gene>
    <name evidence="14" type="ORF">G7Y89_g11919</name>
</gene>
<dbReference type="InterPro" id="IPR050316">
    <property type="entry name" value="Tyrosinase/Hemocyanin"/>
</dbReference>
<dbReference type="Proteomes" id="UP000566819">
    <property type="component" value="Unassembled WGS sequence"/>
</dbReference>
<evidence type="ECO:0000256" key="9">
    <source>
        <dbReference type="ARBA" id="ARBA00048233"/>
    </source>
</evidence>
<accession>A0A8H4RCD7</accession>
<keyword evidence="4" id="KW-0479">Metal-binding</keyword>
<dbReference type="GO" id="GO:0042438">
    <property type="term" value="P:melanin biosynthetic process"/>
    <property type="evidence" value="ECO:0007669"/>
    <property type="project" value="UniProtKB-KW"/>
</dbReference>
<feature type="domain" description="Tyrosinase copper-binding" evidence="13">
    <location>
        <begin position="326"/>
        <end position="337"/>
    </location>
</feature>
<feature type="region of interest" description="Disordered" evidence="11">
    <location>
        <begin position="597"/>
        <end position="634"/>
    </location>
</feature>
<dbReference type="PROSITE" id="PS00498">
    <property type="entry name" value="TYROSINASE_2"/>
    <property type="match status" value="1"/>
</dbReference>
<comment type="catalytic activity">
    <reaction evidence="9">
        <text>2 L-dopa + O2 = 2 L-dopaquinone + 2 H2O</text>
        <dbReference type="Rhea" id="RHEA:34287"/>
        <dbReference type="ChEBI" id="CHEBI:15377"/>
        <dbReference type="ChEBI" id="CHEBI:15379"/>
        <dbReference type="ChEBI" id="CHEBI:57504"/>
        <dbReference type="ChEBI" id="CHEBI:57924"/>
        <dbReference type="EC" id="1.14.18.1"/>
    </reaction>
</comment>
<protein>
    <recommendedName>
        <fullName evidence="3">tyrosinase</fullName>
        <ecNumber evidence="3">1.14.18.1</ecNumber>
    </recommendedName>
</protein>
<evidence type="ECO:0000256" key="5">
    <source>
        <dbReference type="ARBA" id="ARBA00023002"/>
    </source>
</evidence>
<dbReference type="Gene3D" id="1.10.1280.10">
    <property type="entry name" value="Di-copper center containing domain from catechol oxidase"/>
    <property type="match status" value="1"/>
</dbReference>
<keyword evidence="6" id="KW-0186">Copper</keyword>
<evidence type="ECO:0000256" key="11">
    <source>
        <dbReference type="SAM" id="MobiDB-lite"/>
    </source>
</evidence>
<organism evidence="14 15">
    <name type="scientific">Cudoniella acicularis</name>
    <dbReference type="NCBI Taxonomy" id="354080"/>
    <lineage>
        <taxon>Eukaryota</taxon>
        <taxon>Fungi</taxon>
        <taxon>Dikarya</taxon>
        <taxon>Ascomycota</taxon>
        <taxon>Pezizomycotina</taxon>
        <taxon>Leotiomycetes</taxon>
        <taxon>Helotiales</taxon>
        <taxon>Tricladiaceae</taxon>
        <taxon>Cudoniella</taxon>
    </lineage>
</organism>
<keyword evidence="8" id="KW-0470">Melanin biosynthesis</keyword>
<evidence type="ECO:0000256" key="2">
    <source>
        <dbReference type="ARBA" id="ARBA00009928"/>
    </source>
</evidence>
<dbReference type="InterPro" id="IPR041640">
    <property type="entry name" value="Tyrosinase_C"/>
</dbReference>
<comment type="caution">
    <text evidence="14">The sequence shown here is derived from an EMBL/GenBank/DDBJ whole genome shotgun (WGS) entry which is preliminary data.</text>
</comment>
<name>A0A8H4RCD7_9HELO</name>
<evidence type="ECO:0000313" key="14">
    <source>
        <dbReference type="EMBL" id="KAF4626245.1"/>
    </source>
</evidence>
<evidence type="ECO:0000256" key="3">
    <source>
        <dbReference type="ARBA" id="ARBA00011906"/>
    </source>
</evidence>
<comment type="cofactor">
    <cofactor evidence="1">
        <name>Cu(2+)</name>
        <dbReference type="ChEBI" id="CHEBI:29036"/>
    </cofactor>
</comment>
<evidence type="ECO:0000256" key="8">
    <source>
        <dbReference type="ARBA" id="ARBA00023101"/>
    </source>
</evidence>
<comment type="catalytic activity">
    <reaction evidence="10">
        <text>L-tyrosine + O2 = L-dopaquinone + H2O</text>
        <dbReference type="Rhea" id="RHEA:18117"/>
        <dbReference type="ChEBI" id="CHEBI:15377"/>
        <dbReference type="ChEBI" id="CHEBI:15379"/>
        <dbReference type="ChEBI" id="CHEBI:57924"/>
        <dbReference type="ChEBI" id="CHEBI:58315"/>
        <dbReference type="EC" id="1.14.18.1"/>
    </reaction>
</comment>
<keyword evidence="5" id="KW-0560">Oxidoreductase</keyword>
<keyword evidence="7" id="KW-0503">Monooxygenase</keyword>
<keyword evidence="15" id="KW-1185">Reference proteome</keyword>
<dbReference type="Gene3D" id="2.60.310.20">
    <property type="match status" value="1"/>
</dbReference>
<dbReference type="InterPro" id="IPR002227">
    <property type="entry name" value="Tyrosinase_Cu-bd"/>
</dbReference>
<dbReference type="Pfam" id="PF18132">
    <property type="entry name" value="Tyrosinase_C"/>
    <property type="match status" value="1"/>
</dbReference>
<dbReference type="PRINTS" id="PR00092">
    <property type="entry name" value="TYROSINASE"/>
</dbReference>
<dbReference type="AlphaFoldDB" id="A0A8H4RCD7"/>
<evidence type="ECO:0000259" key="13">
    <source>
        <dbReference type="PROSITE" id="PS00498"/>
    </source>
</evidence>
<dbReference type="EC" id="1.14.18.1" evidence="3"/>
<dbReference type="Pfam" id="PF00264">
    <property type="entry name" value="Tyrosinase"/>
    <property type="match status" value="1"/>
</dbReference>
<dbReference type="GO" id="GO:0046872">
    <property type="term" value="F:metal ion binding"/>
    <property type="evidence" value="ECO:0007669"/>
    <property type="project" value="UniProtKB-KW"/>
</dbReference>
<dbReference type="EMBL" id="JAAMPI010001192">
    <property type="protein sequence ID" value="KAF4626245.1"/>
    <property type="molecule type" value="Genomic_DNA"/>
</dbReference>
<dbReference type="SUPFAM" id="SSF48056">
    <property type="entry name" value="Di-copper centre-containing domain"/>
    <property type="match status" value="1"/>
</dbReference>
<comment type="similarity">
    <text evidence="2">Belongs to the tyrosinase family.</text>
</comment>
<dbReference type="InterPro" id="IPR008922">
    <property type="entry name" value="Di-copper_centre_dom_sf"/>
</dbReference>
<evidence type="ECO:0000256" key="4">
    <source>
        <dbReference type="ARBA" id="ARBA00022723"/>
    </source>
</evidence>
<evidence type="ECO:0000313" key="15">
    <source>
        <dbReference type="Proteomes" id="UP000566819"/>
    </source>
</evidence>
<reference evidence="14 15" key="1">
    <citation type="submission" date="2020-03" db="EMBL/GenBank/DDBJ databases">
        <title>Draft Genome Sequence of Cudoniella acicularis.</title>
        <authorList>
            <person name="Buettner E."/>
            <person name="Kellner H."/>
        </authorList>
    </citation>
    <scope>NUCLEOTIDE SEQUENCE [LARGE SCALE GENOMIC DNA]</scope>
    <source>
        <strain evidence="14 15">DSM 108380</strain>
    </source>
</reference>
<evidence type="ECO:0000256" key="7">
    <source>
        <dbReference type="ARBA" id="ARBA00023033"/>
    </source>
</evidence>
<dbReference type="PANTHER" id="PTHR11474:SF76">
    <property type="entry name" value="SHKT DOMAIN-CONTAINING PROTEIN"/>
    <property type="match status" value="1"/>
</dbReference>
<dbReference type="GO" id="GO:0004503">
    <property type="term" value="F:tyrosinase activity"/>
    <property type="evidence" value="ECO:0007669"/>
    <property type="project" value="UniProtKB-EC"/>
</dbReference>
<feature type="domain" description="Tyrosinase copper-binding" evidence="12">
    <location>
        <begin position="95"/>
        <end position="112"/>
    </location>
</feature>
<dbReference type="OrthoDB" id="1658288at2759"/>
<evidence type="ECO:0000259" key="12">
    <source>
        <dbReference type="PROSITE" id="PS00497"/>
    </source>
</evidence>
<sequence length="634" mass="72431">MVYKYYPIKGIKEGLGPDAQVPIRRDINEWTVSDDPTDKMQVTLFLLALSRFQAVSPNSRDSYFQIAGIHGMPYTSWDEPSLTAQEIHRKGYCVHANSLFPLWHRPYLLLYEQRIYEIMVDEVIPELRLDQEGADKFLNAAKKWRLPFWDWAKNPKMPDLLCWPTIKIGLIRKTIDNPLYKFKMPKGKKMGAYGVGTLKSPEYDDSFEYGECIATSRCPTEARREPTSKEWREGFADHNKVNELLNKHKSITEFDYGETAEMVYRLLTYPLDFVSFATTARDATASSASKSKVTNDINIEFIHNNIHYWVGGDGGHMSQIPVATFDPVFWLHHCNLDRLFAIWQTLNPKEWFKVDKTRPFDQKVIGMGNLVTSKTPFRPFHKDEKGTVWTADDARDWFKLGYTYPELQPWTDSKDPKAKLLGDISEKYGVSRKMTLKMAVPGNELFGVAKNKENGASVMDYAISIKYSKFAMGGDPFNVEVYLGPNKKDEEKIPAEDFITSIYNFSQPAEQDGETVCSNCSEQEKQDVQVSAYIPLTMFLVEKIKQQQLQDLESATVEKLLKRICYRVTRAGNTVPEEKWKQNMNLKVDVSVTEMDYSNDASAPPKFENPDKIPSLGIGGDDAEGPAPIPQVPL</sequence>
<dbReference type="PROSITE" id="PS00497">
    <property type="entry name" value="TYROSINASE_1"/>
    <property type="match status" value="1"/>
</dbReference>
<evidence type="ECO:0000256" key="6">
    <source>
        <dbReference type="ARBA" id="ARBA00023008"/>
    </source>
</evidence>
<proteinExistence type="inferred from homology"/>
<dbReference type="PANTHER" id="PTHR11474">
    <property type="entry name" value="TYROSINASE FAMILY MEMBER"/>
    <property type="match status" value="1"/>
</dbReference>
<evidence type="ECO:0000256" key="10">
    <source>
        <dbReference type="ARBA" id="ARBA00048881"/>
    </source>
</evidence>
<evidence type="ECO:0000256" key="1">
    <source>
        <dbReference type="ARBA" id="ARBA00001973"/>
    </source>
</evidence>